<comment type="caution">
    <text evidence="2">The sequence shown here is derived from an EMBL/GenBank/DDBJ whole genome shotgun (WGS) entry which is preliminary data.</text>
</comment>
<feature type="signal peptide" evidence="1">
    <location>
        <begin position="1"/>
        <end position="18"/>
    </location>
</feature>
<sequence>MVHKVMALAAGLVSFAGASPMGARDAGSDLYWPVTEFQASKPHLSSYVNYHFKIALPKPDSPVLECRLTQDAGSSGATSLPYVWPTAAPCKDAAGNVVDNMQWTFSQAAPDKDTPAVSKDATFSVTYSEQPNTVYRGTYVIPGSQILVSLNDEANPFDNDVGYGGPQEFRFTDIQVAV</sequence>
<dbReference type="EMBL" id="JAQQWI010000007">
    <property type="protein sequence ID" value="KAK8029376.1"/>
    <property type="molecule type" value="Genomic_DNA"/>
</dbReference>
<keyword evidence="3" id="KW-1185">Reference proteome</keyword>
<name>A0ABR1SC00_9PEZI</name>
<organism evidence="2 3">
    <name type="scientific">Apiospora marii</name>
    <dbReference type="NCBI Taxonomy" id="335849"/>
    <lineage>
        <taxon>Eukaryota</taxon>
        <taxon>Fungi</taxon>
        <taxon>Dikarya</taxon>
        <taxon>Ascomycota</taxon>
        <taxon>Pezizomycotina</taxon>
        <taxon>Sordariomycetes</taxon>
        <taxon>Xylariomycetidae</taxon>
        <taxon>Amphisphaeriales</taxon>
        <taxon>Apiosporaceae</taxon>
        <taxon>Apiospora</taxon>
    </lineage>
</organism>
<gene>
    <name evidence="2" type="ORF">PG991_006432</name>
</gene>
<feature type="chain" id="PRO_5047168162" description="Ubiquitin 3 binding protein But2 C-terminal domain-containing protein" evidence="1">
    <location>
        <begin position="19"/>
        <end position="178"/>
    </location>
</feature>
<evidence type="ECO:0008006" key="4">
    <source>
        <dbReference type="Google" id="ProtNLM"/>
    </source>
</evidence>
<evidence type="ECO:0000313" key="3">
    <source>
        <dbReference type="Proteomes" id="UP001396898"/>
    </source>
</evidence>
<evidence type="ECO:0000256" key="1">
    <source>
        <dbReference type="SAM" id="SignalP"/>
    </source>
</evidence>
<evidence type="ECO:0000313" key="2">
    <source>
        <dbReference type="EMBL" id="KAK8029376.1"/>
    </source>
</evidence>
<reference evidence="2 3" key="1">
    <citation type="submission" date="2023-01" db="EMBL/GenBank/DDBJ databases">
        <title>Analysis of 21 Apiospora genomes using comparative genomics revels a genus with tremendous synthesis potential of carbohydrate active enzymes and secondary metabolites.</title>
        <authorList>
            <person name="Sorensen T."/>
        </authorList>
    </citation>
    <scope>NUCLEOTIDE SEQUENCE [LARGE SCALE GENOMIC DNA]</scope>
    <source>
        <strain evidence="2 3">CBS 20057</strain>
    </source>
</reference>
<keyword evidence="1" id="KW-0732">Signal</keyword>
<proteinExistence type="predicted"/>
<protein>
    <recommendedName>
        <fullName evidence="4">Ubiquitin 3 binding protein But2 C-terminal domain-containing protein</fullName>
    </recommendedName>
</protein>
<accession>A0ABR1SC00</accession>
<dbReference type="Proteomes" id="UP001396898">
    <property type="component" value="Unassembled WGS sequence"/>
</dbReference>